<protein>
    <submittedName>
        <fullName evidence="2">Uncharacterized protein</fullName>
    </submittedName>
</protein>
<reference evidence="2 3" key="1">
    <citation type="submission" date="2021-01" db="EMBL/GenBank/DDBJ databases">
        <title>Whole genome shotgun sequence of Planobispora longispora NBRC 13918.</title>
        <authorList>
            <person name="Komaki H."/>
            <person name="Tamura T."/>
        </authorList>
    </citation>
    <scope>NUCLEOTIDE SEQUENCE [LARGE SCALE GENOMIC DNA]</scope>
    <source>
        <strain evidence="2 3">NBRC 13918</strain>
    </source>
</reference>
<name>A0A8J3RS24_9ACTN</name>
<dbReference type="EMBL" id="BOOH01000057">
    <property type="protein sequence ID" value="GIH80250.1"/>
    <property type="molecule type" value="Genomic_DNA"/>
</dbReference>
<evidence type="ECO:0000313" key="2">
    <source>
        <dbReference type="EMBL" id="GIH80250.1"/>
    </source>
</evidence>
<gene>
    <name evidence="2" type="ORF">Plo01_66790</name>
</gene>
<feature type="compositionally biased region" description="Basic residues" evidence="1">
    <location>
        <begin position="1"/>
        <end position="11"/>
    </location>
</feature>
<feature type="region of interest" description="Disordered" evidence="1">
    <location>
        <begin position="70"/>
        <end position="100"/>
    </location>
</feature>
<dbReference type="Proteomes" id="UP000616724">
    <property type="component" value="Unassembled WGS sequence"/>
</dbReference>
<organism evidence="2 3">
    <name type="scientific">Planobispora longispora</name>
    <dbReference type="NCBI Taxonomy" id="28887"/>
    <lineage>
        <taxon>Bacteria</taxon>
        <taxon>Bacillati</taxon>
        <taxon>Actinomycetota</taxon>
        <taxon>Actinomycetes</taxon>
        <taxon>Streptosporangiales</taxon>
        <taxon>Streptosporangiaceae</taxon>
        <taxon>Planobispora</taxon>
    </lineage>
</organism>
<proteinExistence type="predicted"/>
<comment type="caution">
    <text evidence="2">The sequence shown here is derived from an EMBL/GenBank/DDBJ whole genome shotgun (WGS) entry which is preliminary data.</text>
</comment>
<dbReference type="AlphaFoldDB" id="A0A8J3RS24"/>
<keyword evidence="3" id="KW-1185">Reference proteome</keyword>
<sequence length="100" mass="10017">MNRAHRRRGRAARGAASGAAGATAPGTAGAVVRAAGSDAAGDSGRGSAGSAVEDVVWTVSGVRVAVMAQTLPSRRPGANGHRRRGPKTWHPCLSDMESSA</sequence>
<feature type="compositionally biased region" description="Low complexity" evidence="1">
    <location>
        <begin position="12"/>
        <end position="27"/>
    </location>
</feature>
<evidence type="ECO:0000313" key="3">
    <source>
        <dbReference type="Proteomes" id="UP000616724"/>
    </source>
</evidence>
<accession>A0A8J3RS24</accession>
<evidence type="ECO:0000256" key="1">
    <source>
        <dbReference type="SAM" id="MobiDB-lite"/>
    </source>
</evidence>
<feature type="region of interest" description="Disordered" evidence="1">
    <location>
        <begin position="1"/>
        <end position="27"/>
    </location>
</feature>